<dbReference type="Proteomes" id="UP000325333">
    <property type="component" value="Unassembled WGS sequence"/>
</dbReference>
<gene>
    <name evidence="2" type="ORF">FH063_002455</name>
</gene>
<sequence>MGSIPVVSETREPAPALPTRLKGDDFQRLSAARSVVGKR</sequence>
<protein>
    <submittedName>
        <fullName evidence="2">Uncharacterized protein</fullName>
    </submittedName>
</protein>
<proteinExistence type="predicted"/>
<organism evidence="2 3">
    <name type="scientific">Azospirillum argentinense</name>
    <dbReference type="NCBI Taxonomy" id="2970906"/>
    <lineage>
        <taxon>Bacteria</taxon>
        <taxon>Pseudomonadati</taxon>
        <taxon>Pseudomonadota</taxon>
        <taxon>Alphaproteobacteria</taxon>
        <taxon>Rhodospirillales</taxon>
        <taxon>Azospirillaceae</taxon>
        <taxon>Azospirillum</taxon>
    </lineage>
</organism>
<evidence type="ECO:0000256" key="1">
    <source>
        <dbReference type="SAM" id="MobiDB-lite"/>
    </source>
</evidence>
<evidence type="ECO:0000313" key="2">
    <source>
        <dbReference type="EMBL" id="KAA1053873.1"/>
    </source>
</evidence>
<feature type="region of interest" description="Disordered" evidence="1">
    <location>
        <begin position="1"/>
        <end position="25"/>
    </location>
</feature>
<dbReference type="EMBL" id="VEWN01000013">
    <property type="protein sequence ID" value="KAA1053873.1"/>
    <property type="molecule type" value="Genomic_DNA"/>
</dbReference>
<dbReference type="AlphaFoldDB" id="A0A5B0KQ53"/>
<reference evidence="2 3" key="1">
    <citation type="submission" date="2019-07" db="EMBL/GenBank/DDBJ databases">
        <title>Genome sequencing of the stress-tolerant strain Azospirillum brasilense Az19.</title>
        <authorList>
            <person name="Maroniche G.A."/>
            <person name="Garcia J.E."/>
            <person name="Pagnussat L."/>
            <person name="Amenta M."/>
            <person name="Creus C.M."/>
        </authorList>
    </citation>
    <scope>NUCLEOTIDE SEQUENCE [LARGE SCALE GENOMIC DNA]</scope>
    <source>
        <strain evidence="2 3">Az19</strain>
    </source>
</reference>
<evidence type="ECO:0000313" key="3">
    <source>
        <dbReference type="Proteomes" id="UP000325333"/>
    </source>
</evidence>
<comment type="caution">
    <text evidence="2">The sequence shown here is derived from an EMBL/GenBank/DDBJ whole genome shotgun (WGS) entry which is preliminary data.</text>
</comment>
<accession>A0A5B0KQ53</accession>
<name>A0A5B0KQ53_9PROT</name>